<dbReference type="PANTHER" id="PTHR43408">
    <property type="entry name" value="FMN REDUCTASE (NADPH)"/>
    <property type="match status" value="1"/>
</dbReference>
<dbReference type="RefSeq" id="WP_224123878.1">
    <property type="nucleotide sequence ID" value="NZ_JAIQZJ010000008.1"/>
</dbReference>
<evidence type="ECO:0000256" key="2">
    <source>
        <dbReference type="ARBA" id="ARBA00022643"/>
    </source>
</evidence>
<dbReference type="Gene3D" id="3.40.50.360">
    <property type="match status" value="1"/>
</dbReference>
<evidence type="ECO:0000313" key="6">
    <source>
        <dbReference type="Proteomes" id="UP000780875"/>
    </source>
</evidence>
<name>A0ABS7UES2_9ACTN</name>
<keyword evidence="6" id="KW-1185">Reference proteome</keyword>
<evidence type="ECO:0000256" key="3">
    <source>
        <dbReference type="ARBA" id="ARBA00023002"/>
    </source>
</evidence>
<accession>A0ABS7UES2</accession>
<reference evidence="5 6" key="1">
    <citation type="submission" date="2021-09" db="EMBL/GenBank/DDBJ databases">
        <title>Whole genome sequence of Nocardioides sp. GBK3QG-3.</title>
        <authorList>
            <person name="Tuo L."/>
        </authorList>
    </citation>
    <scope>NUCLEOTIDE SEQUENCE [LARGE SCALE GENOMIC DNA]</scope>
    <source>
        <strain evidence="5 6">GBK3QG-3</strain>
    </source>
</reference>
<dbReference type="InterPro" id="IPR051814">
    <property type="entry name" value="NAD(P)H-dep_FMN_reductase"/>
</dbReference>
<keyword evidence="3" id="KW-0560">Oxidoreductase</keyword>
<feature type="domain" description="NADPH-dependent FMN reductase-like" evidence="4">
    <location>
        <begin position="4"/>
        <end position="141"/>
    </location>
</feature>
<dbReference type="PANTHER" id="PTHR43408:SF2">
    <property type="entry name" value="FMN REDUCTASE (NADPH)"/>
    <property type="match status" value="1"/>
</dbReference>
<organism evidence="5 6">
    <name type="scientific">Nocardioides mangrovi</name>
    <dbReference type="NCBI Taxonomy" id="2874580"/>
    <lineage>
        <taxon>Bacteria</taxon>
        <taxon>Bacillati</taxon>
        <taxon>Actinomycetota</taxon>
        <taxon>Actinomycetes</taxon>
        <taxon>Propionibacteriales</taxon>
        <taxon>Nocardioidaceae</taxon>
        <taxon>Nocardioides</taxon>
    </lineage>
</organism>
<comment type="caution">
    <text evidence="5">The sequence shown here is derived from an EMBL/GenBank/DDBJ whole genome shotgun (WGS) entry which is preliminary data.</text>
</comment>
<evidence type="ECO:0000256" key="1">
    <source>
        <dbReference type="ARBA" id="ARBA00022630"/>
    </source>
</evidence>
<gene>
    <name evidence="5" type="ORF">K8U61_15160</name>
</gene>
<dbReference type="EMBL" id="JAIQZJ010000008">
    <property type="protein sequence ID" value="MBZ5739511.1"/>
    <property type="molecule type" value="Genomic_DNA"/>
</dbReference>
<keyword evidence="1" id="KW-0285">Flavoprotein</keyword>
<evidence type="ECO:0000313" key="5">
    <source>
        <dbReference type="EMBL" id="MBZ5739511.1"/>
    </source>
</evidence>
<dbReference type="InterPro" id="IPR005025">
    <property type="entry name" value="FMN_Rdtase-like_dom"/>
</dbReference>
<sequence length="186" mass="19717">MTLTVTVVVGNPKPASRTLKVAVSLVEHLLEPDSYDLEVIDLAEYADQMFDWPSETLAELNQRVADSDLAVFASPTYKATYTGLLKAFLDRYPAGGLHGVTAIPVHTGADLSHSMGPDVHLAPLLTELGAVVLGRGVYFVAGNMDQLDEIIGKAAADYRDKLGRLARVAAAVATTDATDVAVPAQV</sequence>
<keyword evidence="2" id="KW-0288">FMN</keyword>
<dbReference type="Pfam" id="PF03358">
    <property type="entry name" value="FMN_red"/>
    <property type="match status" value="1"/>
</dbReference>
<dbReference type="Proteomes" id="UP000780875">
    <property type="component" value="Unassembled WGS sequence"/>
</dbReference>
<dbReference type="SUPFAM" id="SSF52218">
    <property type="entry name" value="Flavoproteins"/>
    <property type="match status" value="1"/>
</dbReference>
<dbReference type="InterPro" id="IPR029039">
    <property type="entry name" value="Flavoprotein-like_sf"/>
</dbReference>
<proteinExistence type="predicted"/>
<evidence type="ECO:0000259" key="4">
    <source>
        <dbReference type="Pfam" id="PF03358"/>
    </source>
</evidence>
<protein>
    <submittedName>
        <fullName evidence="5">NAD(P)H-dependent oxidoreductase</fullName>
    </submittedName>
</protein>